<name>A0A0G3EGE6_9BACT</name>
<dbReference type="STRING" id="1307763.L21SP4_02186"/>
<evidence type="ECO:0000256" key="10">
    <source>
        <dbReference type="HAMAP-Rule" id="MF_01043"/>
    </source>
</evidence>
<dbReference type="Proteomes" id="UP000035268">
    <property type="component" value="Chromosome"/>
</dbReference>
<dbReference type="GO" id="GO:0043772">
    <property type="term" value="F:acyl-phosphate glycerol-3-phosphate acyltransferase activity"/>
    <property type="evidence" value="ECO:0007669"/>
    <property type="project" value="UniProtKB-UniRule"/>
</dbReference>
<feature type="transmembrane region" description="Helical" evidence="10">
    <location>
        <begin position="6"/>
        <end position="27"/>
    </location>
</feature>
<feature type="transmembrane region" description="Helical" evidence="10">
    <location>
        <begin position="83"/>
        <end position="104"/>
    </location>
</feature>
<dbReference type="UniPathway" id="UPA00085"/>
<feature type="transmembrane region" description="Helical" evidence="10">
    <location>
        <begin position="116"/>
        <end position="138"/>
    </location>
</feature>
<dbReference type="RefSeq" id="WP_052882648.1">
    <property type="nucleotide sequence ID" value="NZ_CP010904.1"/>
</dbReference>
<keyword evidence="2 10" id="KW-0444">Lipid biosynthesis</keyword>
<evidence type="ECO:0000256" key="3">
    <source>
        <dbReference type="ARBA" id="ARBA00022679"/>
    </source>
</evidence>
<protein>
    <recommendedName>
        <fullName evidence="10">Glycerol-3-phosphate acyltransferase</fullName>
    </recommendedName>
    <alternativeName>
        <fullName evidence="10">Acyl-PO4 G3P acyltransferase</fullName>
    </alternativeName>
    <alternativeName>
        <fullName evidence="10">Acyl-phosphate--glycerol-3-phosphate acyltransferase</fullName>
    </alternativeName>
    <alternativeName>
        <fullName evidence="10">G3P acyltransferase</fullName>
        <shortName evidence="10">GPAT</shortName>
        <ecNumber evidence="10">2.3.1.275</ecNumber>
    </alternativeName>
    <alternativeName>
        <fullName evidence="10">Lysophosphatidic acid synthase</fullName>
        <shortName evidence="10">LPA synthase</shortName>
    </alternativeName>
</protein>
<dbReference type="KEGG" id="vbl:L21SP4_02186"/>
<dbReference type="GO" id="GO:0005886">
    <property type="term" value="C:plasma membrane"/>
    <property type="evidence" value="ECO:0007669"/>
    <property type="project" value="UniProtKB-SubCell"/>
</dbReference>
<evidence type="ECO:0000256" key="1">
    <source>
        <dbReference type="ARBA" id="ARBA00022475"/>
    </source>
</evidence>
<evidence type="ECO:0000256" key="2">
    <source>
        <dbReference type="ARBA" id="ARBA00022516"/>
    </source>
</evidence>
<comment type="subunit">
    <text evidence="10">Probably interacts with PlsX.</text>
</comment>
<feature type="transmembrane region" description="Helical" evidence="10">
    <location>
        <begin position="158"/>
        <end position="181"/>
    </location>
</feature>
<dbReference type="SMART" id="SM01207">
    <property type="entry name" value="G3P_acyltransf"/>
    <property type="match status" value="1"/>
</dbReference>
<accession>A0A0G3EGE6</accession>
<evidence type="ECO:0000256" key="9">
    <source>
        <dbReference type="ARBA" id="ARBA00023264"/>
    </source>
</evidence>
<evidence type="ECO:0000256" key="8">
    <source>
        <dbReference type="ARBA" id="ARBA00023209"/>
    </source>
</evidence>
<keyword evidence="11" id="KW-0012">Acyltransferase</keyword>
<dbReference type="PATRIC" id="fig|1609981.3.peg.2274"/>
<evidence type="ECO:0000256" key="5">
    <source>
        <dbReference type="ARBA" id="ARBA00022989"/>
    </source>
</evidence>
<evidence type="ECO:0000256" key="7">
    <source>
        <dbReference type="ARBA" id="ARBA00023136"/>
    </source>
</evidence>
<keyword evidence="3 10" id="KW-0808">Transferase</keyword>
<dbReference type="Pfam" id="PF02660">
    <property type="entry name" value="G3P_acyltransf"/>
    <property type="match status" value="1"/>
</dbReference>
<keyword evidence="12" id="KW-1185">Reference proteome</keyword>
<dbReference type="HAMAP" id="MF_01043">
    <property type="entry name" value="PlsY"/>
    <property type="match status" value="1"/>
</dbReference>
<evidence type="ECO:0000313" key="12">
    <source>
        <dbReference type="Proteomes" id="UP000035268"/>
    </source>
</evidence>
<keyword evidence="5 10" id="KW-1133">Transmembrane helix</keyword>
<dbReference type="NCBIfam" id="TIGR00023">
    <property type="entry name" value="glycerol-3-phosphate 1-O-acyltransferase PlsY"/>
    <property type="match status" value="1"/>
</dbReference>
<keyword evidence="1 10" id="KW-1003">Cell membrane</keyword>
<dbReference type="AlphaFoldDB" id="A0A0G3EGE6"/>
<keyword evidence="7 10" id="KW-0472">Membrane</keyword>
<keyword evidence="4 10" id="KW-0812">Transmembrane</keyword>
<dbReference type="GO" id="GO:0008654">
    <property type="term" value="P:phospholipid biosynthetic process"/>
    <property type="evidence" value="ECO:0007669"/>
    <property type="project" value="UniProtKB-UniRule"/>
</dbReference>
<keyword evidence="9 10" id="KW-1208">Phospholipid metabolism</keyword>
<dbReference type="EMBL" id="CP010904">
    <property type="protein sequence ID" value="AKJ65413.1"/>
    <property type="molecule type" value="Genomic_DNA"/>
</dbReference>
<comment type="subcellular location">
    <subcellularLocation>
        <location evidence="10">Cell membrane</location>
        <topology evidence="10">Multi-pass membrane protein</topology>
    </subcellularLocation>
</comment>
<feature type="transmembrane region" description="Helical" evidence="10">
    <location>
        <begin position="55"/>
        <end position="77"/>
    </location>
</feature>
<reference evidence="11 12" key="2">
    <citation type="journal article" date="2016" name="ISME J.">
        <title>Characterization of the first cultured representative of Verrucomicrobia subdivision 5 indicates the proposal of a novel phylum.</title>
        <authorList>
            <person name="Spring S."/>
            <person name="Bunk B."/>
            <person name="Sproer C."/>
            <person name="Schumann P."/>
            <person name="Rohde M."/>
            <person name="Tindall B.J."/>
            <person name="Klenk H.P."/>
        </authorList>
    </citation>
    <scope>NUCLEOTIDE SEQUENCE [LARGE SCALE GENOMIC DNA]</scope>
    <source>
        <strain evidence="11 12">L21-Fru-AB</strain>
    </source>
</reference>
<dbReference type="OrthoDB" id="9777124at2"/>
<proteinExistence type="inferred from homology"/>
<evidence type="ECO:0000313" key="11">
    <source>
        <dbReference type="EMBL" id="AKJ65413.1"/>
    </source>
</evidence>
<gene>
    <name evidence="10 11" type="primary">plsY</name>
    <name evidence="11" type="ORF">L21SP4_02186</name>
</gene>
<dbReference type="PANTHER" id="PTHR30309:SF0">
    <property type="entry name" value="GLYCEROL-3-PHOSPHATE ACYLTRANSFERASE-RELATED"/>
    <property type="match status" value="1"/>
</dbReference>
<sequence length="218" mass="22574">MATVPGIALLLIAAYLLGGVPFGLLVARRRGVDLRAAGSGNTGATNVFRSVGRKWGVLTFLLDALKGFLPAFLFPLWTAQSGAWGIIFGAAAVLGHNFSPFLGLRGGKGVATSAGVLLGAAPAAMLLGLLAWTALFFGSGFVSLASIGAALTVALAGWFLYAGSGPALPVLLTLLAALAVWRHRSNIARLRSGTEHRFHPWRSLRNRTAGPEDSGGRS</sequence>
<organism evidence="11 12">
    <name type="scientific">Kiritimatiella glycovorans</name>
    <dbReference type="NCBI Taxonomy" id="1307763"/>
    <lineage>
        <taxon>Bacteria</taxon>
        <taxon>Pseudomonadati</taxon>
        <taxon>Kiritimatiellota</taxon>
        <taxon>Kiritimatiellia</taxon>
        <taxon>Kiritimatiellales</taxon>
        <taxon>Kiritimatiellaceae</taxon>
        <taxon>Kiritimatiella</taxon>
    </lineage>
</organism>
<comment type="catalytic activity">
    <reaction evidence="10">
        <text>an acyl phosphate + sn-glycerol 3-phosphate = a 1-acyl-sn-glycero-3-phosphate + phosphate</text>
        <dbReference type="Rhea" id="RHEA:34075"/>
        <dbReference type="ChEBI" id="CHEBI:43474"/>
        <dbReference type="ChEBI" id="CHEBI:57597"/>
        <dbReference type="ChEBI" id="CHEBI:57970"/>
        <dbReference type="ChEBI" id="CHEBI:59918"/>
        <dbReference type="EC" id="2.3.1.275"/>
    </reaction>
</comment>
<keyword evidence="6 10" id="KW-0443">Lipid metabolism</keyword>
<evidence type="ECO:0000256" key="6">
    <source>
        <dbReference type="ARBA" id="ARBA00023098"/>
    </source>
</evidence>
<dbReference type="InterPro" id="IPR003811">
    <property type="entry name" value="G3P_acylTferase_PlsY"/>
</dbReference>
<dbReference type="PANTHER" id="PTHR30309">
    <property type="entry name" value="INNER MEMBRANE PROTEIN YGIH"/>
    <property type="match status" value="1"/>
</dbReference>
<evidence type="ECO:0000256" key="4">
    <source>
        <dbReference type="ARBA" id="ARBA00022692"/>
    </source>
</evidence>
<dbReference type="EC" id="2.3.1.275" evidence="10"/>
<keyword evidence="8 10" id="KW-0594">Phospholipid biosynthesis</keyword>
<comment type="pathway">
    <text evidence="10">Lipid metabolism; phospholipid metabolism.</text>
</comment>
<comment type="similarity">
    <text evidence="10">Belongs to the PlsY family.</text>
</comment>
<reference evidence="12" key="1">
    <citation type="submission" date="2015-02" db="EMBL/GenBank/DDBJ databases">
        <title>Description and complete genome sequence of the first cultured representative of the subdivision 5 of the Verrucomicrobia phylum.</title>
        <authorList>
            <person name="Spring S."/>
            <person name="Bunk B."/>
            <person name="Sproer C."/>
            <person name="Klenk H.-P."/>
        </authorList>
    </citation>
    <scope>NUCLEOTIDE SEQUENCE [LARGE SCALE GENOMIC DNA]</scope>
    <source>
        <strain evidence="12">L21-Fru-AB</strain>
    </source>
</reference>
<comment type="function">
    <text evidence="10">Catalyzes the transfer of an acyl group from acyl-phosphate (acyl-PO(4)) to glycerol-3-phosphate (G3P) to form lysophosphatidic acid (LPA). This enzyme utilizes acyl-phosphate as fatty acyl donor, but not acyl-CoA or acyl-ACP.</text>
</comment>